<reference evidence="2 3" key="1">
    <citation type="submission" date="2021-10" db="EMBL/GenBank/DDBJ databases">
        <title>Anaerobic single-cell dispensing facilitates the cultivation of human gut bacteria.</title>
        <authorList>
            <person name="Afrizal A."/>
        </authorList>
    </citation>
    <scope>NUCLEOTIDE SEQUENCE [LARGE SCALE GENOMIC DNA]</scope>
    <source>
        <strain evidence="2 3">CLA-AA-H277</strain>
    </source>
</reference>
<dbReference type="Proteomes" id="UP001197875">
    <property type="component" value="Unassembled WGS sequence"/>
</dbReference>
<dbReference type="Gene3D" id="3.40.50.360">
    <property type="match status" value="1"/>
</dbReference>
<dbReference type="Pfam" id="PF12641">
    <property type="entry name" value="Flavodoxin_3"/>
    <property type="match status" value="1"/>
</dbReference>
<dbReference type="GO" id="GO:0016651">
    <property type="term" value="F:oxidoreductase activity, acting on NAD(P)H"/>
    <property type="evidence" value="ECO:0007669"/>
    <property type="project" value="UniProtKB-ARBA"/>
</dbReference>
<protein>
    <submittedName>
        <fullName evidence="2">Flavodoxin family protein</fullName>
    </submittedName>
</protein>
<gene>
    <name evidence="2" type="ORF">LKD71_07380</name>
</gene>
<dbReference type="InterPro" id="IPR054633">
    <property type="entry name" value="BilS"/>
</dbReference>
<dbReference type="InterPro" id="IPR008254">
    <property type="entry name" value="Flavodoxin/NO_synth"/>
</dbReference>
<proteinExistence type="predicted"/>
<dbReference type="EMBL" id="JAJEPR010000009">
    <property type="protein sequence ID" value="MCC2189626.1"/>
    <property type="molecule type" value="Genomic_DNA"/>
</dbReference>
<sequence>MNTEVIYVSGTGNTAAVAKEIFQALPSSPKDIQELDRARNPLSADCYFIGFWANRGTASVEVLDFLSELHGKKVAFFGTCGMGNSPEYYAELENKVRAFLPDDNEYFGSFFCQGKMPIRVREKYEAMLGTEHDQLASRLIKNFDEALFHPSAEDFRKAASFAKNISKKMEAVL</sequence>
<keyword evidence="3" id="KW-1185">Reference proteome</keyword>
<dbReference type="PROSITE" id="PS00201">
    <property type="entry name" value="FLAVODOXIN"/>
    <property type="match status" value="1"/>
</dbReference>
<dbReference type="GO" id="GO:0010181">
    <property type="term" value="F:FMN binding"/>
    <property type="evidence" value="ECO:0007669"/>
    <property type="project" value="InterPro"/>
</dbReference>
<dbReference type="SUPFAM" id="SSF52218">
    <property type="entry name" value="Flavoproteins"/>
    <property type="match status" value="1"/>
</dbReference>
<organism evidence="2 3">
    <name type="scientific">Fusicatenibacter faecihominis</name>
    <dbReference type="NCBI Taxonomy" id="2881276"/>
    <lineage>
        <taxon>Bacteria</taxon>
        <taxon>Bacillati</taxon>
        <taxon>Bacillota</taxon>
        <taxon>Clostridia</taxon>
        <taxon>Lachnospirales</taxon>
        <taxon>Lachnospiraceae</taxon>
        <taxon>Fusicatenibacter</taxon>
    </lineage>
</organism>
<comment type="caution">
    <text evidence="2">The sequence shown here is derived from an EMBL/GenBank/DDBJ whole genome shotgun (WGS) entry which is preliminary data.</text>
</comment>
<evidence type="ECO:0000313" key="3">
    <source>
        <dbReference type="Proteomes" id="UP001197875"/>
    </source>
</evidence>
<dbReference type="NCBIfam" id="NF045594">
    <property type="entry name" value="flavodox_BilS"/>
    <property type="match status" value="1"/>
</dbReference>
<dbReference type="RefSeq" id="WP_227614932.1">
    <property type="nucleotide sequence ID" value="NZ_JAJEPR010000009.1"/>
</dbReference>
<name>A0AAE3J682_9FIRM</name>
<dbReference type="InterPro" id="IPR001226">
    <property type="entry name" value="Flavodoxin_CS"/>
</dbReference>
<dbReference type="GO" id="GO:0009055">
    <property type="term" value="F:electron transfer activity"/>
    <property type="evidence" value="ECO:0007669"/>
    <property type="project" value="InterPro"/>
</dbReference>
<feature type="domain" description="Flavodoxin-like" evidence="1">
    <location>
        <begin position="5"/>
        <end position="162"/>
    </location>
</feature>
<evidence type="ECO:0000313" key="2">
    <source>
        <dbReference type="EMBL" id="MCC2189626.1"/>
    </source>
</evidence>
<dbReference type="AlphaFoldDB" id="A0AAE3J682"/>
<dbReference type="InterPro" id="IPR029039">
    <property type="entry name" value="Flavoprotein-like_sf"/>
</dbReference>
<accession>A0AAE3J682</accession>
<evidence type="ECO:0000259" key="1">
    <source>
        <dbReference type="Pfam" id="PF12641"/>
    </source>
</evidence>